<evidence type="ECO:0000313" key="3">
    <source>
        <dbReference type="Proteomes" id="UP000258127"/>
    </source>
</evidence>
<keyword evidence="1" id="KW-0472">Membrane</keyword>
<organism evidence="2 3">
    <name type="scientific">Pseudomonas parafulva</name>
    <dbReference type="NCBI Taxonomy" id="157782"/>
    <lineage>
        <taxon>Bacteria</taxon>
        <taxon>Pseudomonadati</taxon>
        <taxon>Pseudomonadota</taxon>
        <taxon>Gammaproteobacteria</taxon>
        <taxon>Pseudomonadales</taxon>
        <taxon>Pseudomonadaceae</taxon>
        <taxon>Pseudomonas</taxon>
    </lineage>
</organism>
<protein>
    <submittedName>
        <fullName evidence="2">Uncharacterized protein</fullName>
    </submittedName>
</protein>
<keyword evidence="1" id="KW-1133">Transmembrane helix</keyword>
<keyword evidence="3" id="KW-1185">Reference proteome</keyword>
<dbReference type="AlphaFoldDB" id="A0AAI8KDB8"/>
<evidence type="ECO:0000256" key="1">
    <source>
        <dbReference type="SAM" id="Phobius"/>
    </source>
</evidence>
<sequence>MNVYQDPFQIGLMIVTTLVLDRLIAAPAWRTTIGSILFASSLFTLLFHQAWFYHGIDLYMWKSWGLMMGICLMLRRHRRLTEEASRDLR</sequence>
<dbReference type="Proteomes" id="UP000258127">
    <property type="component" value="Chromosome"/>
</dbReference>
<feature type="transmembrane region" description="Helical" evidence="1">
    <location>
        <begin position="6"/>
        <end position="25"/>
    </location>
</feature>
<feature type="transmembrane region" description="Helical" evidence="1">
    <location>
        <begin position="32"/>
        <end position="52"/>
    </location>
</feature>
<keyword evidence="1" id="KW-0812">Transmembrane</keyword>
<dbReference type="RefSeq" id="WP_116888644.1">
    <property type="nucleotide sequence ID" value="NZ_CP031641.1"/>
</dbReference>
<accession>A0AAI8KDB8</accession>
<reference evidence="2 3" key="1">
    <citation type="submission" date="2018-08" db="EMBL/GenBank/DDBJ databases">
        <authorList>
            <person name="Lee Y."/>
            <person name="Kakembo D."/>
        </authorList>
    </citation>
    <scope>NUCLEOTIDE SEQUENCE [LARGE SCALE GENOMIC DNA]</scope>
    <source>
        <strain evidence="2 3">JBCS1880</strain>
    </source>
</reference>
<dbReference type="EMBL" id="CP031641">
    <property type="protein sequence ID" value="AXO89088.1"/>
    <property type="molecule type" value="Genomic_DNA"/>
</dbReference>
<evidence type="ECO:0000313" key="2">
    <source>
        <dbReference type="EMBL" id="AXO89088.1"/>
    </source>
</evidence>
<name>A0AAI8KDB8_9PSED</name>
<proteinExistence type="predicted"/>
<gene>
    <name evidence="2" type="ORF">DZC75_14150</name>
</gene>